<dbReference type="Proteomes" id="UP000808215">
    <property type="component" value="Unassembled WGS sequence"/>
</dbReference>
<proteinExistence type="predicted"/>
<organism evidence="1 2">
    <name type="scientific">Burkholderia vietnamiensis</name>
    <dbReference type="NCBI Taxonomy" id="60552"/>
    <lineage>
        <taxon>Bacteria</taxon>
        <taxon>Pseudomonadati</taxon>
        <taxon>Pseudomonadota</taxon>
        <taxon>Betaproteobacteria</taxon>
        <taxon>Burkholderiales</taxon>
        <taxon>Burkholderiaceae</taxon>
        <taxon>Burkholderia</taxon>
        <taxon>Burkholderia cepacia complex</taxon>
    </lineage>
</organism>
<reference evidence="1 2" key="1">
    <citation type="submission" date="2020-11" db="EMBL/GenBank/DDBJ databases">
        <title>Enhanced detection system for hospital associated transmission using whole genome sequencing surveillance.</title>
        <authorList>
            <person name="Harrison L.H."/>
            <person name="Van Tyne D."/>
            <person name="Marsh J.W."/>
            <person name="Griffith M.P."/>
            <person name="Snyder D.J."/>
            <person name="Cooper V.S."/>
            <person name="Mustapha M."/>
        </authorList>
    </citation>
    <scope>NUCLEOTIDE SEQUENCE [LARGE SCALE GENOMIC DNA]</scope>
    <source>
        <strain evidence="1 2">BC00020</strain>
    </source>
</reference>
<keyword evidence="2" id="KW-1185">Reference proteome</keyword>
<dbReference type="RefSeq" id="WP_155121920.1">
    <property type="nucleotide sequence ID" value="NZ_CADFEW010000002.1"/>
</dbReference>
<accession>A0ABS1B1T9</accession>
<evidence type="ECO:0000313" key="1">
    <source>
        <dbReference type="EMBL" id="MBJ9689741.1"/>
    </source>
</evidence>
<sequence>MYQDFTLFAGNLKQKSDSMCSILIGKMVREAHARLECIGAAGVVREVVSEGS</sequence>
<evidence type="ECO:0000313" key="2">
    <source>
        <dbReference type="Proteomes" id="UP000808215"/>
    </source>
</evidence>
<comment type="caution">
    <text evidence="1">The sequence shown here is derived from an EMBL/GenBank/DDBJ whole genome shotgun (WGS) entry which is preliminary data.</text>
</comment>
<protein>
    <submittedName>
        <fullName evidence="1">Uncharacterized protein</fullName>
    </submittedName>
</protein>
<dbReference type="EMBL" id="JADVKH010000058">
    <property type="protein sequence ID" value="MBJ9689741.1"/>
    <property type="molecule type" value="Genomic_DNA"/>
</dbReference>
<gene>
    <name evidence="1" type="ORF">I5589_21945</name>
</gene>
<name>A0ABS1B1T9_BURVI</name>